<evidence type="ECO:0000256" key="1">
    <source>
        <dbReference type="ARBA" id="ARBA00007637"/>
    </source>
</evidence>
<keyword evidence="4" id="KW-1185">Reference proteome</keyword>
<accession>A0A0J6WU24</accession>
<organism evidence="3 4">
    <name type="scientific">Megasphaera cerevisiae DSM 20462</name>
    <dbReference type="NCBI Taxonomy" id="1122219"/>
    <lineage>
        <taxon>Bacteria</taxon>
        <taxon>Bacillati</taxon>
        <taxon>Bacillota</taxon>
        <taxon>Negativicutes</taxon>
        <taxon>Veillonellales</taxon>
        <taxon>Veillonellaceae</taxon>
        <taxon>Megasphaera</taxon>
    </lineage>
</organism>
<dbReference type="FunCoup" id="A0A0J6WU24">
    <property type="interactions" value="275"/>
</dbReference>
<evidence type="ECO:0000313" key="4">
    <source>
        <dbReference type="Proteomes" id="UP000036503"/>
    </source>
</evidence>
<dbReference type="SUPFAM" id="SSF51735">
    <property type="entry name" value="NAD(P)-binding Rossmann-fold domains"/>
    <property type="match status" value="1"/>
</dbReference>
<gene>
    <name evidence="3" type="ORF">AB840_05070</name>
</gene>
<dbReference type="InterPro" id="IPR036291">
    <property type="entry name" value="NAD(P)-bd_dom_sf"/>
</dbReference>
<proteinExistence type="inferred from homology"/>
<reference evidence="3 4" key="1">
    <citation type="submission" date="2015-06" db="EMBL/GenBank/DDBJ databases">
        <title>Draft genome sequence of beer spoilage bacterium Megasphaera cerevisiae type strain 20462.</title>
        <authorList>
            <person name="Kutumbaka K."/>
            <person name="Pasmowitz J."/>
            <person name="Mategko J."/>
            <person name="Reyes D."/>
            <person name="Friedrich A."/>
            <person name="Han S."/>
            <person name="Martens-Habbena W."/>
            <person name="Neal-McKinney J."/>
            <person name="Janagama H.K."/>
            <person name="Nadala C."/>
            <person name="Samadpour M."/>
        </authorList>
    </citation>
    <scope>NUCLEOTIDE SEQUENCE [LARGE SCALE GENOMIC DNA]</scope>
    <source>
        <strain evidence="3 4">DSM 20462</strain>
    </source>
</reference>
<dbReference type="Proteomes" id="UP000036503">
    <property type="component" value="Unassembled WGS sequence"/>
</dbReference>
<comment type="similarity">
    <text evidence="1">Belongs to the NAD(P)-dependent epimerase/dehydratase family.</text>
</comment>
<dbReference type="STRING" id="39029.BSR42_04460"/>
<evidence type="ECO:0000259" key="2">
    <source>
        <dbReference type="Pfam" id="PF01370"/>
    </source>
</evidence>
<dbReference type="OrthoDB" id="9801785at2"/>
<protein>
    <submittedName>
        <fullName evidence="3">UDP-glucose 4-epimerase</fullName>
    </submittedName>
</protein>
<sequence length="308" mass="34044">MNILITGGAGFIGSHLTDVLIQEGHCVTVVDNLSTGSSHNLNPQAVFYNIDIRDRENMDRVFASGQFQIVFHEAAQTMVPYSIEHPMEDADLNIMGLLHVLELCCQYNVKKIIFSSSAAVYGDNPHVPIREGEPLRPESFYGLTKVTAERYIQLYHDIFGLSYAILRYSNVYGERQGSHGEGGVVYIFSKALAKGHELAVFGDGNQSRDFIYVKDVALANVAAMKAAAPGIYNISTKIETTVNALKEILCYFSQSGVSVSYEAARPGDIYRSALDNSKAEEVLHWRPATKLLPGLMSTYTYFAGEELH</sequence>
<evidence type="ECO:0000313" key="3">
    <source>
        <dbReference type="EMBL" id="KMO87020.1"/>
    </source>
</evidence>
<comment type="caution">
    <text evidence="3">The sequence shown here is derived from an EMBL/GenBank/DDBJ whole genome shotgun (WGS) entry which is preliminary data.</text>
</comment>
<dbReference type="Gene3D" id="3.90.25.10">
    <property type="entry name" value="UDP-galactose 4-epimerase, domain 1"/>
    <property type="match status" value="1"/>
</dbReference>
<dbReference type="PANTHER" id="PTHR43000">
    <property type="entry name" value="DTDP-D-GLUCOSE 4,6-DEHYDRATASE-RELATED"/>
    <property type="match status" value="1"/>
</dbReference>
<dbReference type="EMBL" id="LEKT01000011">
    <property type="protein sequence ID" value="KMO87020.1"/>
    <property type="molecule type" value="Genomic_DNA"/>
</dbReference>
<dbReference type="InterPro" id="IPR001509">
    <property type="entry name" value="Epimerase_deHydtase"/>
</dbReference>
<name>A0A0J6WU24_9FIRM</name>
<feature type="domain" description="NAD-dependent epimerase/dehydratase" evidence="2">
    <location>
        <begin position="3"/>
        <end position="234"/>
    </location>
</feature>
<dbReference type="InParanoid" id="A0A0J6WU24"/>
<dbReference type="AlphaFoldDB" id="A0A0J6WU24"/>
<dbReference type="PATRIC" id="fig|1122219.3.peg.359"/>
<dbReference type="Pfam" id="PF01370">
    <property type="entry name" value="Epimerase"/>
    <property type="match status" value="1"/>
</dbReference>
<dbReference type="Gene3D" id="3.40.50.720">
    <property type="entry name" value="NAD(P)-binding Rossmann-like Domain"/>
    <property type="match status" value="1"/>
</dbReference>
<dbReference type="RefSeq" id="WP_048513757.1">
    <property type="nucleotide sequence ID" value="NZ_FUXD01000016.1"/>
</dbReference>